<proteinExistence type="predicted"/>
<accession>A0A6C0L7J1</accession>
<dbReference type="EMBL" id="MN740446">
    <property type="protein sequence ID" value="QHU26916.1"/>
    <property type="molecule type" value="Genomic_DNA"/>
</dbReference>
<name>A0A6C0L7J1_9ZZZZ</name>
<evidence type="ECO:0000313" key="1">
    <source>
        <dbReference type="EMBL" id="QHU26916.1"/>
    </source>
</evidence>
<reference evidence="1" key="1">
    <citation type="journal article" date="2020" name="Nature">
        <title>Giant virus diversity and host interactions through global metagenomics.</title>
        <authorList>
            <person name="Schulz F."/>
            <person name="Roux S."/>
            <person name="Paez-Espino D."/>
            <person name="Jungbluth S."/>
            <person name="Walsh D.A."/>
            <person name="Denef V.J."/>
            <person name="McMahon K.D."/>
            <person name="Konstantinidis K.T."/>
            <person name="Eloe-Fadrosh E.A."/>
            <person name="Kyrpides N.C."/>
            <person name="Woyke T."/>
        </authorList>
    </citation>
    <scope>NUCLEOTIDE SEQUENCE</scope>
    <source>
        <strain evidence="1">GVMAG-M-3300027759-42</strain>
    </source>
</reference>
<dbReference type="AlphaFoldDB" id="A0A6C0L7J1"/>
<protein>
    <submittedName>
        <fullName evidence="1">Uncharacterized protein</fullName>
    </submittedName>
</protein>
<sequence length="75" mass="8699">MITIFQLSGRFIKAFFNTKDKALCLRGSTITAVYFSSNPSFFFLLNETNPIRETIKITNSRITKLFLEIYNIIIL</sequence>
<organism evidence="1">
    <name type="scientific">viral metagenome</name>
    <dbReference type="NCBI Taxonomy" id="1070528"/>
    <lineage>
        <taxon>unclassified sequences</taxon>
        <taxon>metagenomes</taxon>
        <taxon>organismal metagenomes</taxon>
    </lineage>
</organism>